<feature type="compositionally biased region" description="Basic and acidic residues" evidence="1">
    <location>
        <begin position="126"/>
        <end position="141"/>
    </location>
</feature>
<feature type="non-terminal residue" evidence="2">
    <location>
        <position position="258"/>
    </location>
</feature>
<proteinExistence type="predicted"/>
<feature type="compositionally biased region" description="Basic and acidic residues" evidence="1">
    <location>
        <begin position="195"/>
        <end position="208"/>
    </location>
</feature>
<dbReference type="GO" id="GO:0004316">
    <property type="term" value="F:3-oxoacyl-[acyl-carrier-protein] reductase (NADPH) activity"/>
    <property type="evidence" value="ECO:0007669"/>
    <property type="project" value="UniProtKB-EC"/>
</dbReference>
<feature type="region of interest" description="Disordered" evidence="1">
    <location>
        <begin position="1"/>
        <end position="258"/>
    </location>
</feature>
<keyword evidence="2" id="KW-0560">Oxidoreductase</keyword>
<feature type="non-terminal residue" evidence="2">
    <location>
        <position position="1"/>
    </location>
</feature>
<accession>A0A6J4SDT4</accession>
<dbReference type="EMBL" id="CADCVT010000123">
    <property type="protein sequence ID" value="CAA9489140.1"/>
    <property type="molecule type" value="Genomic_DNA"/>
</dbReference>
<evidence type="ECO:0000256" key="1">
    <source>
        <dbReference type="SAM" id="MobiDB-lite"/>
    </source>
</evidence>
<organism evidence="2">
    <name type="scientific">uncultured Solirubrobacteraceae bacterium</name>
    <dbReference type="NCBI Taxonomy" id="1162706"/>
    <lineage>
        <taxon>Bacteria</taxon>
        <taxon>Bacillati</taxon>
        <taxon>Actinomycetota</taxon>
        <taxon>Thermoleophilia</taxon>
        <taxon>Solirubrobacterales</taxon>
        <taxon>Solirubrobacteraceae</taxon>
        <taxon>environmental samples</taxon>
    </lineage>
</organism>
<feature type="compositionally biased region" description="Basic and acidic residues" evidence="1">
    <location>
        <begin position="227"/>
        <end position="241"/>
    </location>
</feature>
<feature type="compositionally biased region" description="Basic and acidic residues" evidence="1">
    <location>
        <begin position="15"/>
        <end position="28"/>
    </location>
</feature>
<gene>
    <name evidence="2" type="ORF">AVDCRST_MAG85-1127</name>
</gene>
<protein>
    <submittedName>
        <fullName evidence="2">3-oxoacyl-[acyl-carrier protein] reductase</fullName>
        <ecNumber evidence="2">1.1.1.100</ecNumber>
    </submittedName>
</protein>
<dbReference type="AlphaFoldDB" id="A0A6J4SDT4"/>
<reference evidence="2" key="1">
    <citation type="submission" date="2020-02" db="EMBL/GenBank/DDBJ databases">
        <authorList>
            <person name="Meier V. D."/>
        </authorList>
    </citation>
    <scope>NUCLEOTIDE SEQUENCE</scope>
    <source>
        <strain evidence="2">AVDCRST_MAG85</strain>
    </source>
</reference>
<dbReference type="EC" id="1.1.1.100" evidence="2"/>
<name>A0A6J4SDT4_9ACTN</name>
<evidence type="ECO:0000313" key="2">
    <source>
        <dbReference type="EMBL" id="CAA9489140.1"/>
    </source>
</evidence>
<feature type="compositionally biased region" description="Basic residues" evidence="1">
    <location>
        <begin position="80"/>
        <end position="90"/>
    </location>
</feature>
<feature type="compositionally biased region" description="Basic residues" evidence="1">
    <location>
        <begin position="39"/>
        <end position="73"/>
    </location>
</feature>
<feature type="compositionally biased region" description="Basic residues" evidence="1">
    <location>
        <begin position="242"/>
        <end position="258"/>
    </location>
</feature>
<sequence length="258" mass="28720">GPGTRGQGVRRHRRQQGDRPGDGDEAVRRGSPGALRVAQRGRGRRGRRGLPRRVARRGRHRTRCGRADHRHVRRADGRDRRARQQRRHVVRAPVGRADRRGLARPVGPARDGADAAHARRGTTDGGGRRRPDRERRVERRQAALADQRGLFGHQGRRALAQPGVRRLLREAERARQRGRPGSDGLAAVDGGGWSRRPDRGGRHARGGDRGPGGEGAARPIRLAGGGRRGDRVPRLGPVEHGHRSRVVGRRRHRRHDRL</sequence>